<evidence type="ECO:0000256" key="5">
    <source>
        <dbReference type="ARBA" id="ARBA00022692"/>
    </source>
</evidence>
<evidence type="ECO:0008006" key="12">
    <source>
        <dbReference type="Google" id="ProtNLM"/>
    </source>
</evidence>
<gene>
    <name evidence="10" type="ORF">TCAL_01512</name>
</gene>
<feature type="transmembrane region" description="Helical" evidence="9">
    <location>
        <begin position="29"/>
        <end position="50"/>
    </location>
</feature>
<dbReference type="Gene3D" id="1.20.1080.10">
    <property type="entry name" value="Glycerol uptake facilitator protein"/>
    <property type="match status" value="1"/>
</dbReference>
<protein>
    <recommendedName>
        <fullName evidence="12">Aquaporin</fullName>
    </recommendedName>
</protein>
<feature type="transmembrane region" description="Helical" evidence="9">
    <location>
        <begin position="102"/>
        <end position="123"/>
    </location>
</feature>
<dbReference type="PANTHER" id="PTHR19139">
    <property type="entry name" value="AQUAPORIN TRANSPORTER"/>
    <property type="match status" value="1"/>
</dbReference>
<reference evidence="10 11" key="1">
    <citation type="journal article" date="2018" name="Nat. Ecol. Evol.">
        <title>Genomic signatures of mitonuclear coevolution across populations of Tigriopus californicus.</title>
        <authorList>
            <person name="Barreto F.S."/>
            <person name="Watson E.T."/>
            <person name="Lima T.G."/>
            <person name="Willett C.S."/>
            <person name="Edmands S."/>
            <person name="Li W."/>
            <person name="Burton R.S."/>
        </authorList>
    </citation>
    <scope>NUCLEOTIDE SEQUENCE [LARGE SCALE GENOMIC DNA]</scope>
    <source>
        <strain evidence="10 11">San Diego</strain>
    </source>
</reference>
<comment type="caution">
    <text evidence="10">The sequence shown here is derived from an EMBL/GenBank/DDBJ whole genome shotgun (WGS) entry which is preliminary data.</text>
</comment>
<evidence type="ECO:0000256" key="7">
    <source>
        <dbReference type="ARBA" id="ARBA00023136"/>
    </source>
</evidence>
<accession>A0A553P6Y3</accession>
<dbReference type="PRINTS" id="PR00783">
    <property type="entry name" value="MINTRINSICP"/>
</dbReference>
<evidence type="ECO:0000256" key="3">
    <source>
        <dbReference type="ARBA" id="ARBA00022448"/>
    </source>
</evidence>
<keyword evidence="6 9" id="KW-1133">Transmembrane helix</keyword>
<dbReference type="InterPro" id="IPR000425">
    <property type="entry name" value="MIP"/>
</dbReference>
<name>A0A553P6Y3_TIGCA</name>
<dbReference type="STRING" id="6832.A0A553P6Y3"/>
<sequence length="280" mass="30058">MGSFKLLRKMLGTEDFTSSTGLVTTIRSLVAEALGVALIVFVGCGATLNFVTSTDIVQIGLTFGCITFACVQWGFSMSGAHLNPAITLGILLTGRLGWLRGFLYIGSQCFGALGGSFLLQVLAPRYHHGHLGTTYLFPGGVDPTCQSGDCIIGNVKPWQGFGIELMVSLVLVLVYLSATDPLQSEDETTNVPLAMGLAVAGVHLMAFPYTGCGANPARSLGPAVIAQQWDNHWVYWAGPLAGGMLAACLHRFVFSSFRRHQRHQYDITATTDPMKMHNVN</sequence>
<comment type="subcellular location">
    <subcellularLocation>
        <location evidence="1">Cell membrane</location>
        <topology evidence="1">Multi-pass membrane protein</topology>
    </subcellularLocation>
</comment>
<comment type="similarity">
    <text evidence="2 8">Belongs to the MIP/aquaporin (TC 1.A.8) family.</text>
</comment>
<evidence type="ECO:0000256" key="4">
    <source>
        <dbReference type="ARBA" id="ARBA00022475"/>
    </source>
</evidence>
<feature type="transmembrane region" description="Helical" evidence="9">
    <location>
        <begin position="158"/>
        <end position="178"/>
    </location>
</feature>
<evidence type="ECO:0000313" key="10">
    <source>
        <dbReference type="EMBL" id="TRY73435.1"/>
    </source>
</evidence>
<feature type="transmembrane region" description="Helical" evidence="9">
    <location>
        <begin position="233"/>
        <end position="254"/>
    </location>
</feature>
<dbReference type="GO" id="GO:0005886">
    <property type="term" value="C:plasma membrane"/>
    <property type="evidence" value="ECO:0007669"/>
    <property type="project" value="UniProtKB-SubCell"/>
</dbReference>
<keyword evidence="3 8" id="KW-0813">Transport</keyword>
<evidence type="ECO:0000256" key="8">
    <source>
        <dbReference type="RuleBase" id="RU000477"/>
    </source>
</evidence>
<evidence type="ECO:0000256" key="2">
    <source>
        <dbReference type="ARBA" id="ARBA00006175"/>
    </source>
</evidence>
<dbReference type="InterPro" id="IPR023271">
    <property type="entry name" value="Aquaporin-like"/>
</dbReference>
<dbReference type="InterPro" id="IPR034294">
    <property type="entry name" value="Aquaporin_transptr"/>
</dbReference>
<dbReference type="PANTHER" id="PTHR19139:SF199">
    <property type="entry name" value="MIP17260P"/>
    <property type="match status" value="1"/>
</dbReference>
<keyword evidence="5 8" id="KW-0812">Transmembrane</keyword>
<evidence type="ECO:0000313" key="11">
    <source>
        <dbReference type="Proteomes" id="UP000318571"/>
    </source>
</evidence>
<dbReference type="Pfam" id="PF00230">
    <property type="entry name" value="MIP"/>
    <property type="match status" value="1"/>
</dbReference>
<feature type="transmembrane region" description="Helical" evidence="9">
    <location>
        <begin position="56"/>
        <end position="75"/>
    </location>
</feature>
<organism evidence="10 11">
    <name type="scientific">Tigriopus californicus</name>
    <name type="common">Marine copepod</name>
    <dbReference type="NCBI Taxonomy" id="6832"/>
    <lineage>
        <taxon>Eukaryota</taxon>
        <taxon>Metazoa</taxon>
        <taxon>Ecdysozoa</taxon>
        <taxon>Arthropoda</taxon>
        <taxon>Crustacea</taxon>
        <taxon>Multicrustacea</taxon>
        <taxon>Hexanauplia</taxon>
        <taxon>Copepoda</taxon>
        <taxon>Harpacticoida</taxon>
        <taxon>Harpacticidae</taxon>
        <taxon>Tigriopus</taxon>
    </lineage>
</organism>
<proteinExistence type="inferred from homology"/>
<dbReference type="GO" id="GO:0015267">
    <property type="term" value="F:channel activity"/>
    <property type="evidence" value="ECO:0007669"/>
    <property type="project" value="InterPro"/>
</dbReference>
<dbReference type="PROSITE" id="PS00221">
    <property type="entry name" value="MIP"/>
    <property type="match status" value="1"/>
</dbReference>
<dbReference type="AlphaFoldDB" id="A0A553P6Y3"/>
<keyword evidence="7 9" id="KW-0472">Membrane</keyword>
<evidence type="ECO:0000256" key="9">
    <source>
        <dbReference type="SAM" id="Phobius"/>
    </source>
</evidence>
<dbReference type="OMA" id="HINPAMS"/>
<keyword evidence="11" id="KW-1185">Reference proteome</keyword>
<keyword evidence="4" id="KW-1003">Cell membrane</keyword>
<evidence type="ECO:0000256" key="1">
    <source>
        <dbReference type="ARBA" id="ARBA00004651"/>
    </source>
</evidence>
<evidence type="ECO:0000256" key="6">
    <source>
        <dbReference type="ARBA" id="ARBA00022989"/>
    </source>
</evidence>
<dbReference type="InterPro" id="IPR022357">
    <property type="entry name" value="MIP_CS"/>
</dbReference>
<dbReference type="EMBL" id="VCGU01000007">
    <property type="protein sequence ID" value="TRY73435.1"/>
    <property type="molecule type" value="Genomic_DNA"/>
</dbReference>
<dbReference type="Proteomes" id="UP000318571">
    <property type="component" value="Chromosome 3"/>
</dbReference>
<dbReference type="OrthoDB" id="3222at2759"/>
<dbReference type="SUPFAM" id="SSF81338">
    <property type="entry name" value="Aquaporin-like"/>
    <property type="match status" value="1"/>
</dbReference>
<feature type="transmembrane region" description="Helical" evidence="9">
    <location>
        <begin position="190"/>
        <end position="209"/>
    </location>
</feature>